<reference evidence="1" key="1">
    <citation type="submission" date="2022-05" db="EMBL/GenBank/DDBJ databases">
        <title>Sphingomonas sp. strain MG17 Genome sequencing and assembly.</title>
        <authorList>
            <person name="Kim I."/>
        </authorList>
    </citation>
    <scope>NUCLEOTIDE SEQUENCE</scope>
    <source>
        <strain evidence="1">MG17</strain>
    </source>
</reference>
<organism evidence="1 2">
    <name type="scientific">Sphingomonas tagetis</name>
    <dbReference type="NCBI Taxonomy" id="2949092"/>
    <lineage>
        <taxon>Bacteria</taxon>
        <taxon>Pseudomonadati</taxon>
        <taxon>Pseudomonadota</taxon>
        <taxon>Alphaproteobacteria</taxon>
        <taxon>Sphingomonadales</taxon>
        <taxon>Sphingomonadaceae</taxon>
        <taxon>Sphingomonas</taxon>
    </lineage>
</organism>
<accession>A0A9X2HTS7</accession>
<dbReference type="EMBL" id="JAMLDX010000012">
    <property type="protein sequence ID" value="MCP3731805.1"/>
    <property type="molecule type" value="Genomic_DNA"/>
</dbReference>
<gene>
    <name evidence="1" type="ORF">M9978_15375</name>
</gene>
<name>A0A9X2HTS7_9SPHN</name>
<keyword evidence="2" id="KW-1185">Reference proteome</keyword>
<dbReference type="Proteomes" id="UP001139451">
    <property type="component" value="Unassembled WGS sequence"/>
</dbReference>
<dbReference type="AlphaFoldDB" id="A0A9X2HTS7"/>
<evidence type="ECO:0000313" key="2">
    <source>
        <dbReference type="Proteomes" id="UP001139451"/>
    </source>
</evidence>
<protein>
    <recommendedName>
        <fullName evidence="3">Phage portal protein, SPP1 Gp6-like</fullName>
    </recommendedName>
</protein>
<evidence type="ECO:0008006" key="3">
    <source>
        <dbReference type="Google" id="ProtNLM"/>
    </source>
</evidence>
<dbReference type="RefSeq" id="WP_254294715.1">
    <property type="nucleotide sequence ID" value="NZ_JAMLDX010000012.1"/>
</dbReference>
<evidence type="ECO:0000313" key="1">
    <source>
        <dbReference type="EMBL" id="MCP3731805.1"/>
    </source>
</evidence>
<sequence>MLGFPRHLTTDVVRIAAASRARKNDTARRLSYYWDRQQDATYRLIAQRFSKPEQFRIFSVNMVRAVADKRASTYRMPPRRTFTGIDQATGDALYKAMNADAVLKKASRYLEVCKTVALQVGWNEATGTPTLNVLTPNVLDVVCTNPEHPERIIVTYPGERAEDTTFADWTPNGFRLLNHRGAAKPVPGNPGATNPYGVLPFVPWFDRLPDDSFWLPGGDDLFAAQDAVNVALASLWRAVELHSHGQAWASGISANEVLQFGPDRAVALPQGGQFGFAAPNAPIASILSAIEFVMRQTAATHGVGSDVFDLSKVAESGSAKHAGRLDLKEVRQDQIAQARTMEARLFEVLRAVVNTHRPGTIAEDATVGVDFAEQQDQLSEAEALENARTKSELGVWSPVDVLMNTNPDGFPDRESAFRELQRRRNEAAELAAPQREVA</sequence>
<proteinExistence type="predicted"/>
<comment type="caution">
    <text evidence="1">The sequence shown here is derived from an EMBL/GenBank/DDBJ whole genome shotgun (WGS) entry which is preliminary data.</text>
</comment>